<feature type="compositionally biased region" description="Basic and acidic residues" evidence="1">
    <location>
        <begin position="1"/>
        <end position="17"/>
    </location>
</feature>
<proteinExistence type="predicted"/>
<evidence type="ECO:0000313" key="2">
    <source>
        <dbReference type="EMBL" id="MCI73737.1"/>
    </source>
</evidence>
<feature type="region of interest" description="Disordered" evidence="1">
    <location>
        <begin position="1"/>
        <end position="34"/>
    </location>
</feature>
<evidence type="ECO:0000313" key="3">
    <source>
        <dbReference type="Proteomes" id="UP000265520"/>
    </source>
</evidence>
<reference evidence="2 3" key="1">
    <citation type="journal article" date="2018" name="Front. Plant Sci.">
        <title>Red Clover (Trifolium pratense) and Zigzag Clover (T. medium) - A Picture of Genomic Similarities and Differences.</title>
        <authorList>
            <person name="Dluhosova J."/>
            <person name="Istvanek J."/>
            <person name="Nedelnik J."/>
            <person name="Repkova J."/>
        </authorList>
    </citation>
    <scope>NUCLEOTIDE SEQUENCE [LARGE SCALE GENOMIC DNA]</scope>
    <source>
        <strain evidence="3">cv. 10/8</strain>
        <tissue evidence="2">Leaf</tissue>
    </source>
</reference>
<name>A0A392ULV3_9FABA</name>
<dbReference type="AlphaFoldDB" id="A0A392ULV3"/>
<feature type="non-terminal residue" evidence="2">
    <location>
        <position position="1"/>
    </location>
</feature>
<sequence length="34" mass="3609">GRDETVKREVEGGERGRRSGGSAVGKRGHRSVAD</sequence>
<accession>A0A392ULV3</accession>
<evidence type="ECO:0000256" key="1">
    <source>
        <dbReference type="SAM" id="MobiDB-lite"/>
    </source>
</evidence>
<dbReference type="Proteomes" id="UP000265520">
    <property type="component" value="Unassembled WGS sequence"/>
</dbReference>
<comment type="caution">
    <text evidence="2">The sequence shown here is derived from an EMBL/GenBank/DDBJ whole genome shotgun (WGS) entry which is preliminary data.</text>
</comment>
<dbReference type="EMBL" id="LXQA010845188">
    <property type="protein sequence ID" value="MCI73737.1"/>
    <property type="molecule type" value="Genomic_DNA"/>
</dbReference>
<organism evidence="2 3">
    <name type="scientific">Trifolium medium</name>
    <dbReference type="NCBI Taxonomy" id="97028"/>
    <lineage>
        <taxon>Eukaryota</taxon>
        <taxon>Viridiplantae</taxon>
        <taxon>Streptophyta</taxon>
        <taxon>Embryophyta</taxon>
        <taxon>Tracheophyta</taxon>
        <taxon>Spermatophyta</taxon>
        <taxon>Magnoliopsida</taxon>
        <taxon>eudicotyledons</taxon>
        <taxon>Gunneridae</taxon>
        <taxon>Pentapetalae</taxon>
        <taxon>rosids</taxon>
        <taxon>fabids</taxon>
        <taxon>Fabales</taxon>
        <taxon>Fabaceae</taxon>
        <taxon>Papilionoideae</taxon>
        <taxon>50 kb inversion clade</taxon>
        <taxon>NPAAA clade</taxon>
        <taxon>Hologalegina</taxon>
        <taxon>IRL clade</taxon>
        <taxon>Trifolieae</taxon>
        <taxon>Trifolium</taxon>
    </lineage>
</organism>
<protein>
    <submittedName>
        <fullName evidence="2">Uncharacterized protein</fullName>
    </submittedName>
</protein>
<keyword evidence="3" id="KW-1185">Reference proteome</keyword>